<dbReference type="AlphaFoldDB" id="A0A380TS29"/>
<dbReference type="FunFam" id="3.30.540.10:FF:000003">
    <property type="entry name" value="Inositol-1-monophosphatase"/>
    <property type="match status" value="1"/>
</dbReference>
<keyword evidence="10" id="KW-1133">Transmembrane helix</keyword>
<keyword evidence="10" id="KW-0812">Transmembrane</keyword>
<evidence type="ECO:0000256" key="7">
    <source>
        <dbReference type="ARBA" id="ARBA00022842"/>
    </source>
</evidence>
<keyword evidence="6" id="KW-0889">Transcription antitermination</keyword>
<dbReference type="PANTHER" id="PTHR20854:SF4">
    <property type="entry name" value="INOSITOL-1-MONOPHOSPHATASE-RELATED"/>
    <property type="match status" value="1"/>
</dbReference>
<gene>
    <name evidence="11" type="primary">suhB</name>
    <name evidence="11" type="ORF">NCTC10801_01383</name>
</gene>
<evidence type="ECO:0000313" key="11">
    <source>
        <dbReference type="EMBL" id="SUT91123.1"/>
    </source>
</evidence>
<dbReference type="InterPro" id="IPR000760">
    <property type="entry name" value="Inositol_monophosphatase-like"/>
</dbReference>
<keyword evidence="7 8" id="KW-0460">Magnesium</keyword>
<dbReference type="GO" id="GO:0046872">
    <property type="term" value="F:metal ion binding"/>
    <property type="evidence" value="ECO:0007669"/>
    <property type="project" value="UniProtKB-KW"/>
</dbReference>
<comment type="catalytic activity">
    <reaction evidence="1 9">
        <text>a myo-inositol phosphate + H2O = myo-inositol + phosphate</text>
        <dbReference type="Rhea" id="RHEA:24056"/>
        <dbReference type="ChEBI" id="CHEBI:15377"/>
        <dbReference type="ChEBI" id="CHEBI:17268"/>
        <dbReference type="ChEBI" id="CHEBI:43474"/>
        <dbReference type="ChEBI" id="CHEBI:84139"/>
        <dbReference type="EC" id="3.1.3.25"/>
    </reaction>
</comment>
<dbReference type="InterPro" id="IPR020550">
    <property type="entry name" value="Inositol_monophosphatase_CS"/>
</dbReference>
<evidence type="ECO:0000256" key="2">
    <source>
        <dbReference type="ARBA" id="ARBA00001946"/>
    </source>
</evidence>
<reference evidence="11 12" key="1">
    <citation type="submission" date="2018-06" db="EMBL/GenBank/DDBJ databases">
        <authorList>
            <consortium name="Pathogen Informatics"/>
            <person name="Doyle S."/>
        </authorList>
    </citation>
    <scope>NUCLEOTIDE SEQUENCE [LARGE SCALE GENOMIC DNA]</scope>
    <source>
        <strain evidence="11 12">NCTC10801</strain>
    </source>
</reference>
<dbReference type="InterPro" id="IPR022337">
    <property type="entry name" value="Inositol_monophosphatase_SuhB"/>
</dbReference>
<dbReference type="PRINTS" id="PR00377">
    <property type="entry name" value="IMPHPHTASES"/>
</dbReference>
<keyword evidence="6" id="KW-0804">Transcription</keyword>
<feature type="binding site" evidence="8">
    <location>
        <position position="111"/>
    </location>
    <ligand>
        <name>Mg(2+)</name>
        <dbReference type="ChEBI" id="CHEBI:18420"/>
        <label>1</label>
        <note>catalytic</note>
    </ligand>
</feature>
<comment type="cofactor">
    <cofactor evidence="2 8 9">
        <name>Mg(2+)</name>
        <dbReference type="ChEBI" id="CHEBI:18420"/>
    </cofactor>
</comment>
<dbReference type="GO" id="GO:0031564">
    <property type="term" value="P:transcription antitermination"/>
    <property type="evidence" value="ECO:0007669"/>
    <property type="project" value="UniProtKB-KW"/>
</dbReference>
<evidence type="ECO:0000256" key="9">
    <source>
        <dbReference type="RuleBase" id="RU364068"/>
    </source>
</evidence>
<sequence>MLTDFYVGFAYIVLFTIYLMDILFMNPMLNIAIRAARKAGNVIAKSYERLDSIQTSEKGNNDFVTNVDKAAEVAIIETIRASYPDHTIIAEESGALEGKDKDIQWVIDPLDGTTNFIKGFPHFSVSIAIRVKGRTEVGVVYDPITNELFTGVRGKGAKFNDVRLRITEKRDLQGCIVATGFPFKQPKLMAPQFAMMAAIAEDAADFRRTGSAALDLCYVAAGRVDAYFEMGLKPWDMAAGELIAREAGALVCDFNGGHDFLKDGHIVVATPRVVKEMLNKIQPHYNL</sequence>
<feature type="binding site" evidence="8">
    <location>
        <position position="108"/>
    </location>
    <ligand>
        <name>Mg(2+)</name>
        <dbReference type="ChEBI" id="CHEBI:18420"/>
        <label>1</label>
        <note>catalytic</note>
    </ligand>
</feature>
<dbReference type="EC" id="3.1.3.25" evidence="9"/>
<dbReference type="GO" id="GO:0008934">
    <property type="term" value="F:inositol monophosphate 1-phosphatase activity"/>
    <property type="evidence" value="ECO:0007669"/>
    <property type="project" value="InterPro"/>
</dbReference>
<dbReference type="SUPFAM" id="SSF56655">
    <property type="entry name" value="Carbohydrate phosphatase"/>
    <property type="match status" value="1"/>
</dbReference>
<dbReference type="GO" id="GO:0006020">
    <property type="term" value="P:inositol metabolic process"/>
    <property type="evidence" value="ECO:0007669"/>
    <property type="project" value="TreeGrafter"/>
</dbReference>
<evidence type="ECO:0000256" key="10">
    <source>
        <dbReference type="SAM" id="Phobius"/>
    </source>
</evidence>
<evidence type="ECO:0000313" key="12">
    <source>
        <dbReference type="Proteomes" id="UP000254649"/>
    </source>
</evidence>
<keyword evidence="10" id="KW-0472">Membrane</keyword>
<evidence type="ECO:0000256" key="6">
    <source>
        <dbReference type="ARBA" id="ARBA00022814"/>
    </source>
</evidence>
<dbReference type="Gene3D" id="3.30.540.10">
    <property type="entry name" value="Fructose-1,6-Bisphosphatase, subunit A, domain 1"/>
    <property type="match status" value="1"/>
</dbReference>
<protein>
    <recommendedName>
        <fullName evidence="9">Inositol-1-monophosphatase</fullName>
        <ecNumber evidence="9">3.1.3.25</ecNumber>
    </recommendedName>
</protein>
<evidence type="ECO:0000256" key="5">
    <source>
        <dbReference type="ARBA" id="ARBA00022801"/>
    </source>
</evidence>
<feature type="binding site" evidence="8">
    <location>
        <position position="236"/>
    </location>
    <ligand>
        <name>Mg(2+)</name>
        <dbReference type="ChEBI" id="CHEBI:18420"/>
        <label>1</label>
        <note>catalytic</note>
    </ligand>
</feature>
<evidence type="ECO:0000256" key="1">
    <source>
        <dbReference type="ARBA" id="ARBA00001033"/>
    </source>
</evidence>
<feature type="binding site" evidence="8">
    <location>
        <position position="91"/>
    </location>
    <ligand>
        <name>Mg(2+)</name>
        <dbReference type="ChEBI" id="CHEBI:18420"/>
        <label>1</label>
        <note>catalytic</note>
    </ligand>
</feature>
<comment type="similarity">
    <text evidence="3 9">Belongs to the inositol monophosphatase superfamily.</text>
</comment>
<feature type="binding site" evidence="8">
    <location>
        <position position="110"/>
    </location>
    <ligand>
        <name>Mg(2+)</name>
        <dbReference type="ChEBI" id="CHEBI:18420"/>
        <label>1</label>
        <note>catalytic</note>
    </ligand>
</feature>
<dbReference type="InterPro" id="IPR033942">
    <property type="entry name" value="IMPase"/>
</dbReference>
<proteinExistence type="inferred from homology"/>
<dbReference type="PANTHER" id="PTHR20854">
    <property type="entry name" value="INOSITOL MONOPHOSPHATASE"/>
    <property type="match status" value="1"/>
</dbReference>
<dbReference type="GO" id="GO:0007165">
    <property type="term" value="P:signal transduction"/>
    <property type="evidence" value="ECO:0007669"/>
    <property type="project" value="TreeGrafter"/>
</dbReference>
<dbReference type="PROSITE" id="PS00629">
    <property type="entry name" value="IMP_1"/>
    <property type="match status" value="1"/>
</dbReference>
<keyword evidence="4 8" id="KW-0479">Metal-binding</keyword>
<feature type="transmembrane region" description="Helical" evidence="10">
    <location>
        <begin position="6"/>
        <end position="24"/>
    </location>
</feature>
<dbReference type="NCBIfam" id="NF008027">
    <property type="entry name" value="PRK10757.1"/>
    <property type="match status" value="1"/>
</dbReference>
<dbReference type="PROSITE" id="PS00630">
    <property type="entry name" value="IMP_2"/>
    <property type="match status" value="1"/>
</dbReference>
<dbReference type="GO" id="GO:0046854">
    <property type="term" value="P:phosphatidylinositol phosphate biosynthetic process"/>
    <property type="evidence" value="ECO:0007669"/>
    <property type="project" value="InterPro"/>
</dbReference>
<accession>A0A380TS29</accession>
<evidence type="ECO:0000256" key="3">
    <source>
        <dbReference type="ARBA" id="ARBA00009759"/>
    </source>
</evidence>
<name>A0A380TS29_9PAST</name>
<evidence type="ECO:0000256" key="4">
    <source>
        <dbReference type="ARBA" id="ARBA00022723"/>
    </source>
</evidence>
<dbReference type="Pfam" id="PF00459">
    <property type="entry name" value="Inositol_P"/>
    <property type="match status" value="1"/>
</dbReference>
<dbReference type="Gene3D" id="3.40.190.80">
    <property type="match status" value="1"/>
</dbReference>
<dbReference type="CDD" id="cd01639">
    <property type="entry name" value="IMPase"/>
    <property type="match status" value="1"/>
</dbReference>
<dbReference type="EMBL" id="UFRQ01000003">
    <property type="protein sequence ID" value="SUT91123.1"/>
    <property type="molecule type" value="Genomic_DNA"/>
</dbReference>
<dbReference type="InterPro" id="IPR020583">
    <property type="entry name" value="Inositol_monoP_metal-BS"/>
</dbReference>
<organism evidence="11 12">
    <name type="scientific">[Actinobacillus] rossii</name>
    <dbReference type="NCBI Taxonomy" id="123820"/>
    <lineage>
        <taxon>Bacteria</taxon>
        <taxon>Pseudomonadati</taxon>
        <taxon>Pseudomonadota</taxon>
        <taxon>Gammaproteobacteria</taxon>
        <taxon>Pasteurellales</taxon>
        <taxon>Pasteurellaceae</taxon>
    </lineage>
</organism>
<dbReference type="PRINTS" id="PR01959">
    <property type="entry name" value="SBIMPHPHTASE"/>
</dbReference>
<keyword evidence="5 9" id="KW-0378">Hydrolase</keyword>
<evidence type="ECO:0000256" key="8">
    <source>
        <dbReference type="PIRSR" id="PIRSR600760-2"/>
    </source>
</evidence>
<keyword evidence="6" id="KW-0805">Transcription regulation</keyword>
<dbReference type="Proteomes" id="UP000254649">
    <property type="component" value="Unassembled WGS sequence"/>
</dbReference>
<keyword evidence="12" id="KW-1185">Reference proteome</keyword>